<dbReference type="RefSeq" id="WP_221764072.1">
    <property type="nucleotide sequence ID" value="NZ_AP024110.1"/>
</dbReference>
<gene>
    <name evidence="1" type="ORF">ZMTM_23040</name>
</gene>
<name>A0A8D5G283_9PROT</name>
<evidence type="ECO:0000313" key="2">
    <source>
        <dbReference type="Proteomes" id="UP000826722"/>
    </source>
</evidence>
<evidence type="ECO:0000313" key="1">
    <source>
        <dbReference type="EMBL" id="BCM26045.1"/>
    </source>
</evidence>
<dbReference type="SUPFAM" id="SSF53098">
    <property type="entry name" value="Ribonuclease H-like"/>
    <property type="match status" value="1"/>
</dbReference>
<protein>
    <submittedName>
        <fullName evidence="1">Uncharacterized protein</fullName>
    </submittedName>
</protein>
<dbReference type="EMBL" id="AP024110">
    <property type="protein sequence ID" value="BCM26045.1"/>
    <property type="molecule type" value="Genomic_DNA"/>
</dbReference>
<dbReference type="GO" id="GO:0003676">
    <property type="term" value="F:nucleic acid binding"/>
    <property type="evidence" value="ECO:0007669"/>
    <property type="project" value="InterPro"/>
</dbReference>
<accession>A0A8D5G283</accession>
<dbReference type="Gene3D" id="3.30.420.10">
    <property type="entry name" value="Ribonuclease H-like superfamily/Ribonuclease H"/>
    <property type="match status" value="1"/>
</dbReference>
<dbReference type="AlphaFoldDB" id="A0A8D5G283"/>
<keyword evidence="2" id="KW-1185">Reference proteome</keyword>
<organism evidence="1 2">
    <name type="scientific">Methyloradius palustris</name>
    <dbReference type="NCBI Taxonomy" id="2778876"/>
    <lineage>
        <taxon>Bacteria</taxon>
        <taxon>Pseudomonadati</taxon>
        <taxon>Pseudomonadota</taxon>
        <taxon>Betaproteobacteria</taxon>
        <taxon>Nitrosomonadales</taxon>
        <taxon>Methylophilaceae</taxon>
        <taxon>Methyloradius</taxon>
    </lineage>
</organism>
<dbReference type="Proteomes" id="UP000826722">
    <property type="component" value="Chromosome"/>
</dbReference>
<sequence length="162" mass="18322">MNNTALIFFDTEFTELGVDPRLISIGLVSEDGKHSFYAELSDTYKKTDCSDFAEEFVLPLLQGGHVLMSMGVLSERLANWLESFGRPVQLVTDSLAWDWPWITEIFEGINTWPANLDRTPFILEQSVELNNAIDLAIGRGLRRHHALDDAKANRLGYLAYQS</sequence>
<dbReference type="InterPro" id="IPR036397">
    <property type="entry name" value="RNaseH_sf"/>
</dbReference>
<reference evidence="1" key="1">
    <citation type="journal article" date="2021" name="Arch. Microbiol.">
        <title>Methyloradius palustris gen. nov., sp. nov., a methanol-oxidizing bacterium isolated from snow.</title>
        <authorList>
            <person name="Miyadera T."/>
            <person name="Kojima H."/>
            <person name="Fukui M."/>
        </authorList>
    </citation>
    <scope>NUCLEOTIDE SEQUENCE</scope>
    <source>
        <strain evidence="1">Zm11</strain>
    </source>
</reference>
<dbReference type="InterPro" id="IPR012337">
    <property type="entry name" value="RNaseH-like_sf"/>
</dbReference>
<dbReference type="KEGG" id="mpau:ZMTM_23040"/>
<proteinExistence type="predicted"/>